<dbReference type="Proteomes" id="UP001183619">
    <property type="component" value="Unassembled WGS sequence"/>
</dbReference>
<reference evidence="1 2" key="1">
    <citation type="submission" date="2023-07" db="EMBL/GenBank/DDBJ databases">
        <title>Sequencing the genomes of 1000 actinobacteria strains.</title>
        <authorList>
            <person name="Klenk H.-P."/>
        </authorList>
    </citation>
    <scope>NUCLEOTIDE SEQUENCE [LARGE SCALE GENOMIC DNA]</scope>
    <source>
        <strain evidence="1 2">DSM 44508</strain>
    </source>
</reference>
<organism evidence="1 2">
    <name type="scientific">Corynebacterium felinum</name>
    <dbReference type="NCBI Taxonomy" id="131318"/>
    <lineage>
        <taxon>Bacteria</taxon>
        <taxon>Bacillati</taxon>
        <taxon>Actinomycetota</taxon>
        <taxon>Actinomycetes</taxon>
        <taxon>Mycobacteriales</taxon>
        <taxon>Corynebacteriaceae</taxon>
        <taxon>Corynebacterium</taxon>
    </lineage>
</organism>
<sequence>MQETIEKGKDNCRVFLESVNAPAPLKKTEDQPLLWPELSWDPTALKPICPLPEGLSHEQVVWSYIQSRYHWEKEANKRLNEENSNFDRELELGVDIAMLHLTDKKRASLGGAIGWPPKFSPGYELLGVSQVKPSRIEIHVKHPQPTNFNKEYQWIFVCLKKRSVAY</sequence>
<dbReference type="RefSeq" id="WP_277103301.1">
    <property type="nucleotide sequence ID" value="NZ_BAAAJS010000028.1"/>
</dbReference>
<proteinExistence type="predicted"/>
<name>A0ABU2B6K3_9CORY</name>
<evidence type="ECO:0000313" key="2">
    <source>
        <dbReference type="Proteomes" id="UP001183619"/>
    </source>
</evidence>
<protein>
    <submittedName>
        <fullName evidence="1">Uncharacterized protein</fullName>
    </submittedName>
</protein>
<keyword evidence="2" id="KW-1185">Reference proteome</keyword>
<gene>
    <name evidence="1" type="ORF">J2S37_000786</name>
</gene>
<evidence type="ECO:0000313" key="1">
    <source>
        <dbReference type="EMBL" id="MDR7354248.1"/>
    </source>
</evidence>
<accession>A0ABU2B6K3</accession>
<comment type="caution">
    <text evidence="1">The sequence shown here is derived from an EMBL/GenBank/DDBJ whole genome shotgun (WGS) entry which is preliminary data.</text>
</comment>
<dbReference type="EMBL" id="JAVDYF010000001">
    <property type="protein sequence ID" value="MDR7354248.1"/>
    <property type="molecule type" value="Genomic_DNA"/>
</dbReference>